<gene>
    <name evidence="2" type="ORF">PVAP13_2NG171800</name>
</gene>
<keyword evidence="1" id="KW-0812">Transmembrane</keyword>
<keyword evidence="1" id="KW-1133">Transmembrane helix</keyword>
<evidence type="ECO:0000313" key="3">
    <source>
        <dbReference type="Proteomes" id="UP000823388"/>
    </source>
</evidence>
<reference evidence="2" key="1">
    <citation type="submission" date="2020-05" db="EMBL/GenBank/DDBJ databases">
        <title>WGS assembly of Panicum virgatum.</title>
        <authorList>
            <person name="Lovell J.T."/>
            <person name="Jenkins J."/>
            <person name="Shu S."/>
            <person name="Juenger T.E."/>
            <person name="Schmutz J."/>
        </authorList>
    </citation>
    <scope>NUCLEOTIDE SEQUENCE</scope>
    <source>
        <strain evidence="2">AP13</strain>
    </source>
</reference>
<feature type="transmembrane region" description="Helical" evidence="1">
    <location>
        <begin position="62"/>
        <end position="82"/>
    </location>
</feature>
<feature type="transmembrane region" description="Helical" evidence="1">
    <location>
        <begin position="88"/>
        <end position="108"/>
    </location>
</feature>
<keyword evidence="1" id="KW-0472">Membrane</keyword>
<feature type="non-terminal residue" evidence="2">
    <location>
        <position position="1"/>
    </location>
</feature>
<evidence type="ECO:0000256" key="1">
    <source>
        <dbReference type="SAM" id="Phobius"/>
    </source>
</evidence>
<dbReference type="Proteomes" id="UP000823388">
    <property type="component" value="Chromosome 2N"/>
</dbReference>
<feature type="transmembrane region" description="Helical" evidence="1">
    <location>
        <begin position="17"/>
        <end position="36"/>
    </location>
</feature>
<sequence length="115" mass="12304">KLLVPGNFPAIELPAPLAFPSTLQSCALFLLLPFMAKKSKNHSARRASSSSSAAGRGDSAPWLRLTAFAVLTVHSAFSGYLAWDDARLVALVSVGYLLMLVLLFYGGLPGLQKRD</sequence>
<comment type="caution">
    <text evidence="2">The sequence shown here is derived from an EMBL/GenBank/DDBJ whole genome shotgun (WGS) entry which is preliminary data.</text>
</comment>
<proteinExistence type="predicted"/>
<evidence type="ECO:0000313" key="2">
    <source>
        <dbReference type="EMBL" id="KAG2634664.1"/>
    </source>
</evidence>
<dbReference type="AlphaFoldDB" id="A0A8T0VN26"/>
<protein>
    <submittedName>
        <fullName evidence="2">Uncharacterized protein</fullName>
    </submittedName>
</protein>
<keyword evidence="3" id="KW-1185">Reference proteome</keyword>
<name>A0A8T0VN26_PANVG</name>
<accession>A0A8T0VN26</accession>
<organism evidence="2 3">
    <name type="scientific">Panicum virgatum</name>
    <name type="common">Blackwell switchgrass</name>
    <dbReference type="NCBI Taxonomy" id="38727"/>
    <lineage>
        <taxon>Eukaryota</taxon>
        <taxon>Viridiplantae</taxon>
        <taxon>Streptophyta</taxon>
        <taxon>Embryophyta</taxon>
        <taxon>Tracheophyta</taxon>
        <taxon>Spermatophyta</taxon>
        <taxon>Magnoliopsida</taxon>
        <taxon>Liliopsida</taxon>
        <taxon>Poales</taxon>
        <taxon>Poaceae</taxon>
        <taxon>PACMAD clade</taxon>
        <taxon>Panicoideae</taxon>
        <taxon>Panicodae</taxon>
        <taxon>Paniceae</taxon>
        <taxon>Panicinae</taxon>
        <taxon>Panicum</taxon>
        <taxon>Panicum sect. Hiantes</taxon>
    </lineage>
</organism>
<dbReference type="EMBL" id="CM029040">
    <property type="protein sequence ID" value="KAG2634664.1"/>
    <property type="molecule type" value="Genomic_DNA"/>
</dbReference>